<comment type="caution">
    <text evidence="3">The sequence shown here is derived from an EMBL/GenBank/DDBJ whole genome shotgun (WGS) entry which is preliminary data.</text>
</comment>
<protein>
    <submittedName>
        <fullName evidence="3">SDR family oxidoreductase</fullName>
    </submittedName>
</protein>
<feature type="domain" description="Ketoreductase" evidence="2">
    <location>
        <begin position="8"/>
        <end position="182"/>
    </location>
</feature>
<dbReference type="PANTHER" id="PTHR43975">
    <property type="entry name" value="ZGC:101858"/>
    <property type="match status" value="1"/>
</dbReference>
<dbReference type="SMART" id="SM00822">
    <property type="entry name" value="PKS_KR"/>
    <property type="match status" value="1"/>
</dbReference>
<dbReference type="InterPro" id="IPR057326">
    <property type="entry name" value="KR_dom"/>
</dbReference>
<sequence>MMNNLSGKTALVSGAGTGIGRGIALRMAEEGADVIIIGRTEASLQEAADQHERISHMVADIGRSEDLERVIGDIESGYGKLDILVNNAGVAPVTPFVDLDIGEFDSVFRSNVRGLVELTHRALPLLKETSGNVINISTSIVDKPMANMGTYAASKAAVNMFTRVWAKELAADGIRVNSVGVGPIETPIYEKTALSQEEAQQHVDRVRTIVPLGRFGTVDEVAQVVLFLASDAASYVTGADYTVDGGFAA</sequence>
<dbReference type="PRINTS" id="PR00080">
    <property type="entry name" value="SDRFAMILY"/>
</dbReference>
<dbReference type="SUPFAM" id="SSF51735">
    <property type="entry name" value="NAD(P)-binding Rossmann-fold domains"/>
    <property type="match status" value="1"/>
</dbReference>
<reference evidence="3 4" key="1">
    <citation type="journal article" date="2017" name="Nat. Commun.">
        <title>In situ click chemistry generation of cyclooxygenase-2 inhibitors.</title>
        <authorList>
            <person name="Bhardwaj A."/>
            <person name="Kaur J."/>
            <person name="Wuest M."/>
            <person name="Wuest F."/>
        </authorList>
    </citation>
    <scope>NUCLEOTIDE SEQUENCE [LARGE SCALE GENOMIC DNA]</scope>
    <source>
        <strain evidence="3">S2_012_000_R3_94</strain>
    </source>
</reference>
<name>A0A533IC45_PARDE</name>
<evidence type="ECO:0000313" key="4">
    <source>
        <dbReference type="Proteomes" id="UP000315344"/>
    </source>
</evidence>
<accession>A0A533IC45</accession>
<evidence type="ECO:0000256" key="1">
    <source>
        <dbReference type="ARBA" id="ARBA00006484"/>
    </source>
</evidence>
<dbReference type="AlphaFoldDB" id="A0A533IC45"/>
<proteinExistence type="inferred from homology"/>
<dbReference type="FunFam" id="3.40.50.720:FF:000084">
    <property type="entry name" value="Short-chain dehydrogenase reductase"/>
    <property type="match status" value="1"/>
</dbReference>
<dbReference type="PANTHER" id="PTHR43975:SF2">
    <property type="entry name" value="EG:BACR7A4.14 PROTEIN-RELATED"/>
    <property type="match status" value="1"/>
</dbReference>
<organism evidence="3 4">
    <name type="scientific">Paracoccus denitrificans</name>
    <dbReference type="NCBI Taxonomy" id="266"/>
    <lineage>
        <taxon>Bacteria</taxon>
        <taxon>Pseudomonadati</taxon>
        <taxon>Pseudomonadota</taxon>
        <taxon>Alphaproteobacteria</taxon>
        <taxon>Rhodobacterales</taxon>
        <taxon>Paracoccaceae</taxon>
        <taxon>Paracoccus</taxon>
    </lineage>
</organism>
<dbReference type="Proteomes" id="UP000315344">
    <property type="component" value="Unassembled WGS sequence"/>
</dbReference>
<dbReference type="Pfam" id="PF13561">
    <property type="entry name" value="adh_short_C2"/>
    <property type="match status" value="1"/>
</dbReference>
<evidence type="ECO:0000259" key="2">
    <source>
        <dbReference type="SMART" id="SM00822"/>
    </source>
</evidence>
<gene>
    <name evidence="3" type="ORF">DI616_06810</name>
</gene>
<dbReference type="Gene3D" id="3.40.50.720">
    <property type="entry name" value="NAD(P)-binding Rossmann-like Domain"/>
    <property type="match status" value="1"/>
</dbReference>
<comment type="similarity">
    <text evidence="1">Belongs to the short-chain dehydrogenases/reductases (SDR) family.</text>
</comment>
<dbReference type="EMBL" id="VAFL01000004">
    <property type="protein sequence ID" value="TKW67352.1"/>
    <property type="molecule type" value="Genomic_DNA"/>
</dbReference>
<dbReference type="InterPro" id="IPR002347">
    <property type="entry name" value="SDR_fam"/>
</dbReference>
<dbReference type="PRINTS" id="PR00081">
    <property type="entry name" value="GDHRDH"/>
</dbReference>
<dbReference type="InterPro" id="IPR036291">
    <property type="entry name" value="NAD(P)-bd_dom_sf"/>
</dbReference>
<evidence type="ECO:0000313" key="3">
    <source>
        <dbReference type="EMBL" id="TKW67352.1"/>
    </source>
</evidence>